<dbReference type="InterPro" id="IPR050135">
    <property type="entry name" value="dGTPase-like"/>
</dbReference>
<evidence type="ECO:0000256" key="1">
    <source>
        <dbReference type="ARBA" id="ARBA00005776"/>
    </source>
</evidence>
<dbReference type="Proteomes" id="UP000663868">
    <property type="component" value="Unassembled WGS sequence"/>
</dbReference>
<dbReference type="PANTHER" id="PTHR11373:SF4">
    <property type="entry name" value="DEOXYNUCLEOSIDE TRIPHOSPHATE TRIPHOSPHOHYDROLASE SAMHD1"/>
    <property type="match status" value="1"/>
</dbReference>
<dbReference type="CDD" id="cd00077">
    <property type="entry name" value="HDc"/>
    <property type="match status" value="1"/>
</dbReference>
<dbReference type="SUPFAM" id="SSF109604">
    <property type="entry name" value="HD-domain/PDEase-like"/>
    <property type="match status" value="1"/>
</dbReference>
<dbReference type="EMBL" id="CAJOBB010008052">
    <property type="protein sequence ID" value="CAF4200081.1"/>
    <property type="molecule type" value="Genomic_DNA"/>
</dbReference>
<sequence length="194" mass="22501">MSVDNSITGSHIGQHFDFNKRSISYQNESILLEGAENVASRFENDRNHILHSRPWKRLKGIYQFAINYSDPRLTNRETHSMKVKDTAEEIARRLGLSRESQLLAGNIGLVHDIGHPPFAHWGQLAIKKALQPYGLNWNHDTAGVRLMTDWAENRNESQNLSPTFIEGIIKRFWRYDQSKPCNFYNHDMEEIPDI</sequence>
<dbReference type="GO" id="GO:0006203">
    <property type="term" value="P:dGTP catabolic process"/>
    <property type="evidence" value="ECO:0007669"/>
    <property type="project" value="TreeGrafter"/>
</dbReference>
<dbReference type="Pfam" id="PF01966">
    <property type="entry name" value="HD"/>
    <property type="match status" value="1"/>
</dbReference>
<feature type="non-terminal residue" evidence="3">
    <location>
        <position position="194"/>
    </location>
</feature>
<comment type="similarity">
    <text evidence="1">Belongs to the SAMHD1 family.</text>
</comment>
<gene>
    <name evidence="3" type="ORF">KXQ929_LOCUS40052</name>
</gene>
<protein>
    <recommendedName>
        <fullName evidence="2">HD domain-containing protein</fullName>
    </recommendedName>
</protein>
<dbReference type="Gene3D" id="1.10.3210.10">
    <property type="entry name" value="Hypothetical protein af1432"/>
    <property type="match status" value="1"/>
</dbReference>
<dbReference type="GO" id="GO:0008832">
    <property type="term" value="F:dGTPase activity"/>
    <property type="evidence" value="ECO:0007669"/>
    <property type="project" value="TreeGrafter"/>
</dbReference>
<dbReference type="AlphaFoldDB" id="A0A820AYP9"/>
<accession>A0A820AYP9</accession>
<dbReference type="InterPro" id="IPR006674">
    <property type="entry name" value="HD_domain"/>
</dbReference>
<proteinExistence type="inferred from homology"/>
<feature type="domain" description="HD" evidence="2">
    <location>
        <begin position="77"/>
        <end position="156"/>
    </location>
</feature>
<organism evidence="3 4">
    <name type="scientific">Adineta steineri</name>
    <dbReference type="NCBI Taxonomy" id="433720"/>
    <lineage>
        <taxon>Eukaryota</taxon>
        <taxon>Metazoa</taxon>
        <taxon>Spiralia</taxon>
        <taxon>Gnathifera</taxon>
        <taxon>Rotifera</taxon>
        <taxon>Eurotatoria</taxon>
        <taxon>Bdelloidea</taxon>
        <taxon>Adinetida</taxon>
        <taxon>Adinetidae</taxon>
        <taxon>Adineta</taxon>
    </lineage>
</organism>
<dbReference type="InterPro" id="IPR003607">
    <property type="entry name" value="HD/PDEase_dom"/>
</dbReference>
<name>A0A820AYP9_9BILA</name>
<reference evidence="3" key="1">
    <citation type="submission" date="2021-02" db="EMBL/GenBank/DDBJ databases">
        <authorList>
            <person name="Nowell W R."/>
        </authorList>
    </citation>
    <scope>NUCLEOTIDE SEQUENCE</scope>
</reference>
<evidence type="ECO:0000313" key="3">
    <source>
        <dbReference type="EMBL" id="CAF4200081.1"/>
    </source>
</evidence>
<evidence type="ECO:0000259" key="2">
    <source>
        <dbReference type="Pfam" id="PF01966"/>
    </source>
</evidence>
<dbReference type="PANTHER" id="PTHR11373">
    <property type="entry name" value="DEOXYNUCLEOSIDE TRIPHOSPHATE TRIPHOSPHOHYDROLASE"/>
    <property type="match status" value="1"/>
</dbReference>
<evidence type="ECO:0000313" key="4">
    <source>
        <dbReference type="Proteomes" id="UP000663868"/>
    </source>
</evidence>
<comment type="caution">
    <text evidence="3">The sequence shown here is derived from an EMBL/GenBank/DDBJ whole genome shotgun (WGS) entry which is preliminary data.</text>
</comment>